<evidence type="ECO:0000313" key="9">
    <source>
        <dbReference type="EMBL" id="MBL0707078.1"/>
    </source>
</evidence>
<feature type="transmembrane region" description="Helical" evidence="7">
    <location>
        <begin position="268"/>
        <end position="286"/>
    </location>
</feature>
<proteinExistence type="inferred from homology"/>
<protein>
    <submittedName>
        <fullName evidence="9">Rhomboid family intramembrane serine protease</fullName>
    </submittedName>
</protein>
<dbReference type="PANTHER" id="PTHR43731:SF14">
    <property type="entry name" value="PRESENILIN-ASSOCIATED RHOMBOID-LIKE PROTEIN, MITOCHONDRIAL"/>
    <property type="match status" value="1"/>
</dbReference>
<dbReference type="PANTHER" id="PTHR43731">
    <property type="entry name" value="RHOMBOID PROTEASE"/>
    <property type="match status" value="1"/>
</dbReference>
<evidence type="ECO:0000313" key="10">
    <source>
        <dbReference type="Proteomes" id="UP000639051"/>
    </source>
</evidence>
<keyword evidence="9" id="KW-0645">Protease</keyword>
<dbReference type="EMBL" id="JAERRC010000044">
    <property type="protein sequence ID" value="MBL0707078.1"/>
    <property type="molecule type" value="Genomic_DNA"/>
</dbReference>
<dbReference type="Pfam" id="PF01694">
    <property type="entry name" value="Rhomboid"/>
    <property type="match status" value="1"/>
</dbReference>
<dbReference type="InterPro" id="IPR050925">
    <property type="entry name" value="Rhomboid_protease_S54"/>
</dbReference>
<feature type="transmembrane region" description="Helical" evidence="7">
    <location>
        <begin position="162"/>
        <end position="180"/>
    </location>
</feature>
<dbReference type="SUPFAM" id="SSF57845">
    <property type="entry name" value="B-box zinc-binding domain"/>
    <property type="match status" value="1"/>
</dbReference>
<feature type="transmembrane region" description="Helical" evidence="7">
    <location>
        <begin position="216"/>
        <end position="233"/>
    </location>
</feature>
<dbReference type="InterPro" id="IPR022764">
    <property type="entry name" value="Peptidase_S54_rhomboid_dom"/>
</dbReference>
<comment type="caution">
    <text evidence="9">The sequence shown here is derived from an EMBL/GenBank/DDBJ whole genome shotgun (WGS) entry which is preliminary data.</text>
</comment>
<feature type="transmembrane region" description="Helical" evidence="7">
    <location>
        <begin position="80"/>
        <end position="99"/>
    </location>
</feature>
<dbReference type="SUPFAM" id="SSF144091">
    <property type="entry name" value="Rhomboid-like"/>
    <property type="match status" value="1"/>
</dbReference>
<dbReference type="GO" id="GO:0006508">
    <property type="term" value="P:proteolysis"/>
    <property type="evidence" value="ECO:0007669"/>
    <property type="project" value="UniProtKB-KW"/>
</dbReference>
<evidence type="ECO:0000259" key="8">
    <source>
        <dbReference type="Pfam" id="PF01694"/>
    </source>
</evidence>
<evidence type="ECO:0000256" key="4">
    <source>
        <dbReference type="ARBA" id="ARBA00022801"/>
    </source>
</evidence>
<reference evidence="9 10" key="1">
    <citation type="submission" date="2021-01" db="EMBL/GenBank/DDBJ databases">
        <title>Genome public.</title>
        <authorList>
            <person name="Liu C."/>
            <person name="Sun Q."/>
        </authorList>
    </citation>
    <scope>NUCLEOTIDE SEQUENCE [LARGE SCALE GENOMIC DNA]</scope>
    <source>
        <strain evidence="9 10">JC656</strain>
    </source>
</reference>
<feature type="transmembrane region" description="Helical" evidence="7">
    <location>
        <begin position="239"/>
        <end position="256"/>
    </location>
</feature>
<keyword evidence="10" id="KW-1185">Reference proteome</keyword>
<evidence type="ECO:0000256" key="1">
    <source>
        <dbReference type="ARBA" id="ARBA00004141"/>
    </source>
</evidence>
<dbReference type="Gene3D" id="1.20.1540.10">
    <property type="entry name" value="Rhomboid-like"/>
    <property type="match status" value="1"/>
</dbReference>
<gene>
    <name evidence="9" type="ORF">JJE72_16405</name>
</gene>
<dbReference type="GO" id="GO:0008233">
    <property type="term" value="F:peptidase activity"/>
    <property type="evidence" value="ECO:0007669"/>
    <property type="project" value="UniProtKB-KW"/>
</dbReference>
<dbReference type="RefSeq" id="WP_189694389.1">
    <property type="nucleotide sequence ID" value="NZ_BNCM01000010.1"/>
</dbReference>
<keyword evidence="3 7" id="KW-0812">Transmembrane</keyword>
<evidence type="ECO:0000256" key="7">
    <source>
        <dbReference type="SAM" id="Phobius"/>
    </source>
</evidence>
<comment type="similarity">
    <text evidence="2">Belongs to the peptidase S54 family.</text>
</comment>
<evidence type="ECO:0000256" key="6">
    <source>
        <dbReference type="ARBA" id="ARBA00023136"/>
    </source>
</evidence>
<keyword evidence="5 7" id="KW-1133">Transmembrane helix</keyword>
<name>A0ABS1K6A3_9MICC</name>
<evidence type="ECO:0000256" key="5">
    <source>
        <dbReference type="ARBA" id="ARBA00022989"/>
    </source>
</evidence>
<keyword evidence="4" id="KW-0378">Hydrolase</keyword>
<dbReference type="Proteomes" id="UP000639051">
    <property type="component" value="Unassembled WGS sequence"/>
</dbReference>
<feature type="transmembrane region" description="Helical" evidence="7">
    <location>
        <begin position="128"/>
        <end position="150"/>
    </location>
</feature>
<dbReference type="InterPro" id="IPR035952">
    <property type="entry name" value="Rhomboid-like_sf"/>
</dbReference>
<organism evidence="9 10">
    <name type="scientific">Sinomonas cellulolyticus</name>
    <dbReference type="NCBI Taxonomy" id="2801916"/>
    <lineage>
        <taxon>Bacteria</taxon>
        <taxon>Bacillati</taxon>
        <taxon>Actinomycetota</taxon>
        <taxon>Actinomycetes</taxon>
        <taxon>Micrococcales</taxon>
        <taxon>Micrococcaceae</taxon>
        <taxon>Sinomonas</taxon>
    </lineage>
</organism>
<sequence length="295" mass="31114">MSYGSPAAGPEQVPVCPRHPDRVSYVTCQRCGRPACPECQRPAAVGFHCVDCVRELAAADQGRKARTVYGGTARPGGRPVVTFALIGLCVLVYALQWLVPNDEVYQDFAYANSAVLTAQEPWRMLTSAFLHSQGFFLHILLNMYTLWLFGQALEPYLGRIRFLAVYLLSAVGGSVGYLLLAPPPATAVIGASGAIFGLFGGLFVVMRQRGGDVRQLLVLIVINAVLGFVIPGIAWQAHLGGLLTGAAATAVIAYAPRGRSRTAVQTGGLVAVAVVLAVATLVRVSAVPVPAGLSL</sequence>
<feature type="domain" description="Peptidase S54 rhomboid" evidence="8">
    <location>
        <begin position="119"/>
        <end position="253"/>
    </location>
</feature>
<evidence type="ECO:0000256" key="3">
    <source>
        <dbReference type="ARBA" id="ARBA00022692"/>
    </source>
</evidence>
<evidence type="ECO:0000256" key="2">
    <source>
        <dbReference type="ARBA" id="ARBA00009045"/>
    </source>
</evidence>
<comment type="subcellular location">
    <subcellularLocation>
        <location evidence="1">Membrane</location>
        <topology evidence="1">Multi-pass membrane protein</topology>
    </subcellularLocation>
</comment>
<feature type="transmembrane region" description="Helical" evidence="7">
    <location>
        <begin position="186"/>
        <end position="204"/>
    </location>
</feature>
<keyword evidence="6 7" id="KW-0472">Membrane</keyword>
<accession>A0ABS1K6A3</accession>